<feature type="transmembrane region" description="Helical" evidence="1">
    <location>
        <begin position="52"/>
        <end position="73"/>
    </location>
</feature>
<evidence type="ECO:0000313" key="2">
    <source>
        <dbReference type="EMBL" id="KRZ19115.1"/>
    </source>
</evidence>
<accession>A0A0V1I8E6</accession>
<gene>
    <name evidence="2" type="ORF">T11_2980</name>
</gene>
<keyword evidence="1" id="KW-0472">Membrane</keyword>
<organism evidence="2 3">
    <name type="scientific">Trichinella zimbabwensis</name>
    <dbReference type="NCBI Taxonomy" id="268475"/>
    <lineage>
        <taxon>Eukaryota</taxon>
        <taxon>Metazoa</taxon>
        <taxon>Ecdysozoa</taxon>
        <taxon>Nematoda</taxon>
        <taxon>Enoplea</taxon>
        <taxon>Dorylaimia</taxon>
        <taxon>Trichinellida</taxon>
        <taxon>Trichinellidae</taxon>
        <taxon>Trichinella</taxon>
    </lineage>
</organism>
<reference evidence="2 3" key="1">
    <citation type="submission" date="2015-01" db="EMBL/GenBank/DDBJ databases">
        <title>Evolution of Trichinella species and genotypes.</title>
        <authorList>
            <person name="Korhonen P.K."/>
            <person name="Edoardo P."/>
            <person name="Giuseppe L.R."/>
            <person name="Gasser R.B."/>
        </authorList>
    </citation>
    <scope>NUCLEOTIDE SEQUENCE [LARGE SCALE GENOMIC DNA]</scope>
    <source>
        <strain evidence="2">ISS1029</strain>
    </source>
</reference>
<dbReference type="OrthoDB" id="5919919at2759"/>
<protein>
    <submittedName>
        <fullName evidence="2">Uncharacterized protein</fullName>
    </submittedName>
</protein>
<keyword evidence="3" id="KW-1185">Reference proteome</keyword>
<dbReference type="Proteomes" id="UP000055024">
    <property type="component" value="Unassembled WGS sequence"/>
</dbReference>
<dbReference type="EMBL" id="JYDP01000001">
    <property type="protein sequence ID" value="KRZ19115.1"/>
    <property type="molecule type" value="Genomic_DNA"/>
</dbReference>
<comment type="caution">
    <text evidence="2">The sequence shown here is derived from an EMBL/GenBank/DDBJ whole genome shotgun (WGS) entry which is preliminary data.</text>
</comment>
<evidence type="ECO:0000256" key="1">
    <source>
        <dbReference type="SAM" id="Phobius"/>
    </source>
</evidence>
<sequence length="168" mass="19403">MKCWGTCCSLNVKSSSSMEDNSQTERITDVINLIETTLSSTSVPETTTEATFLNLPFTEGVVLIGVLILLLYWEEIETKLFGRRPTEEIKLRQKPRQGFSATPVGRLEKLQRQMKFIEEVPLEERVKQHMCYFIFILYNWLWKMAGPTPFQGYHISTAAFAHRRTYSG</sequence>
<keyword evidence="1" id="KW-0812">Transmembrane</keyword>
<proteinExistence type="predicted"/>
<keyword evidence="1" id="KW-1133">Transmembrane helix</keyword>
<name>A0A0V1I8E6_9BILA</name>
<dbReference type="AlphaFoldDB" id="A0A0V1I8E6"/>
<evidence type="ECO:0000313" key="3">
    <source>
        <dbReference type="Proteomes" id="UP000055024"/>
    </source>
</evidence>